<dbReference type="EMBL" id="JAACXV010014127">
    <property type="protein sequence ID" value="KAF7270176.1"/>
    <property type="molecule type" value="Genomic_DNA"/>
</dbReference>
<dbReference type="Proteomes" id="UP000625711">
    <property type="component" value="Unassembled WGS sequence"/>
</dbReference>
<gene>
    <name evidence="1" type="ORF">GWI33_016865</name>
</gene>
<evidence type="ECO:0000313" key="2">
    <source>
        <dbReference type="Proteomes" id="UP000625711"/>
    </source>
</evidence>
<comment type="caution">
    <text evidence="1">The sequence shown here is derived from an EMBL/GenBank/DDBJ whole genome shotgun (WGS) entry which is preliminary data.</text>
</comment>
<organism evidence="1 2">
    <name type="scientific">Rhynchophorus ferrugineus</name>
    <name type="common">Red palm weevil</name>
    <name type="synonym">Curculio ferrugineus</name>
    <dbReference type="NCBI Taxonomy" id="354439"/>
    <lineage>
        <taxon>Eukaryota</taxon>
        <taxon>Metazoa</taxon>
        <taxon>Ecdysozoa</taxon>
        <taxon>Arthropoda</taxon>
        <taxon>Hexapoda</taxon>
        <taxon>Insecta</taxon>
        <taxon>Pterygota</taxon>
        <taxon>Neoptera</taxon>
        <taxon>Endopterygota</taxon>
        <taxon>Coleoptera</taxon>
        <taxon>Polyphaga</taxon>
        <taxon>Cucujiformia</taxon>
        <taxon>Curculionidae</taxon>
        <taxon>Dryophthorinae</taxon>
        <taxon>Rhynchophorus</taxon>
    </lineage>
</organism>
<evidence type="ECO:0000313" key="1">
    <source>
        <dbReference type="EMBL" id="KAF7270176.1"/>
    </source>
</evidence>
<protein>
    <submittedName>
        <fullName evidence="1">Uncharacterized protein</fullName>
    </submittedName>
</protein>
<reference evidence="1" key="1">
    <citation type="submission" date="2020-08" db="EMBL/GenBank/DDBJ databases">
        <title>Genome sequencing and assembly of the red palm weevil Rhynchophorus ferrugineus.</title>
        <authorList>
            <person name="Dias G.B."/>
            <person name="Bergman C.M."/>
            <person name="Manee M."/>
        </authorList>
    </citation>
    <scope>NUCLEOTIDE SEQUENCE</scope>
    <source>
        <strain evidence="1">AA-2017</strain>
        <tissue evidence="1">Whole larva</tissue>
    </source>
</reference>
<dbReference type="AlphaFoldDB" id="A0A834M2Z2"/>
<accession>A0A834M2Z2</accession>
<proteinExistence type="predicted"/>
<keyword evidence="2" id="KW-1185">Reference proteome</keyword>
<sequence>MQENVTVVTWRLSEEESFTEKKQRPYSYQLVLWYRRCRERKLNTPQLNRRELESDTYRAGVLGSGRHEKGRKPKIIPPLFVFCCESY</sequence>
<name>A0A834M2Z2_RHYFE</name>